<dbReference type="PROSITE" id="PS52034">
    <property type="entry name" value="PEPTIDASE_M32"/>
    <property type="match status" value="1"/>
</dbReference>
<evidence type="ECO:0000256" key="1">
    <source>
        <dbReference type="ARBA" id="ARBA00022645"/>
    </source>
</evidence>
<keyword evidence="5 8" id="KW-0482">Metalloprotease</keyword>
<evidence type="ECO:0000256" key="8">
    <source>
        <dbReference type="PIRNR" id="PIRNR006615"/>
    </source>
</evidence>
<keyword evidence="9" id="KW-0862">Zinc</keyword>
<dbReference type="EC" id="3.4.17.19" evidence="8"/>
<dbReference type="GO" id="GO:0006508">
    <property type="term" value="P:proteolysis"/>
    <property type="evidence" value="ECO:0007669"/>
    <property type="project" value="UniProtKB-UniRule"/>
</dbReference>
<evidence type="ECO:0000256" key="2">
    <source>
        <dbReference type="ARBA" id="ARBA00022670"/>
    </source>
</evidence>
<keyword evidence="3 8" id="KW-0479">Metal-binding</keyword>
<dbReference type="GO" id="GO:0008270">
    <property type="term" value="F:zinc ion binding"/>
    <property type="evidence" value="ECO:0007669"/>
    <property type="project" value="UniProtKB-ARBA"/>
</dbReference>
<comment type="similarity">
    <text evidence="7 8">Belongs to the peptidase M32 family.</text>
</comment>
<evidence type="ECO:0000256" key="4">
    <source>
        <dbReference type="ARBA" id="ARBA00022801"/>
    </source>
</evidence>
<dbReference type="EMBL" id="BKAJ01000112">
    <property type="protein sequence ID" value="GEP58871.1"/>
    <property type="molecule type" value="Genomic_DNA"/>
</dbReference>
<dbReference type="PANTHER" id="PTHR34217">
    <property type="entry name" value="METAL-DEPENDENT CARBOXYPEPTIDASE"/>
    <property type="match status" value="1"/>
</dbReference>
<keyword evidence="12" id="KW-1185">Reference proteome</keyword>
<dbReference type="PANTHER" id="PTHR34217:SF1">
    <property type="entry name" value="CARBOXYPEPTIDASE 1"/>
    <property type="match status" value="1"/>
</dbReference>
<dbReference type="SUPFAM" id="SSF55486">
    <property type="entry name" value="Metalloproteases ('zincins'), catalytic domain"/>
    <property type="match status" value="1"/>
</dbReference>
<dbReference type="OrthoDB" id="9772308at2"/>
<evidence type="ECO:0000256" key="5">
    <source>
        <dbReference type="ARBA" id="ARBA00023049"/>
    </source>
</evidence>
<feature type="active site" description="Proton donor/acceptor" evidence="10">
    <location>
        <position position="268"/>
    </location>
</feature>
<evidence type="ECO:0000256" key="10">
    <source>
        <dbReference type="PIRSR" id="PIRSR006615-2"/>
    </source>
</evidence>
<dbReference type="AlphaFoldDB" id="A0A512NIU1"/>
<keyword evidence="4 8" id="KW-0378">Hydrolase</keyword>
<dbReference type="Pfam" id="PF02074">
    <property type="entry name" value="Peptidase_M32"/>
    <property type="match status" value="1"/>
</dbReference>
<organism evidence="11 12">
    <name type="scientific">Reyranella soli</name>
    <dbReference type="NCBI Taxonomy" id="1230389"/>
    <lineage>
        <taxon>Bacteria</taxon>
        <taxon>Pseudomonadati</taxon>
        <taxon>Pseudomonadota</taxon>
        <taxon>Alphaproteobacteria</taxon>
        <taxon>Hyphomicrobiales</taxon>
        <taxon>Reyranellaceae</taxon>
        <taxon>Reyranella</taxon>
    </lineage>
</organism>
<protein>
    <recommendedName>
        <fullName evidence="8">Metal-dependent carboxypeptidase</fullName>
        <ecNumber evidence="8">3.4.17.19</ecNumber>
    </recommendedName>
</protein>
<evidence type="ECO:0000256" key="7">
    <source>
        <dbReference type="ARBA" id="ARBA00061580"/>
    </source>
</evidence>
<dbReference type="PRINTS" id="PR00998">
    <property type="entry name" value="CRBOXYPTASET"/>
</dbReference>
<evidence type="ECO:0000313" key="11">
    <source>
        <dbReference type="EMBL" id="GEP58871.1"/>
    </source>
</evidence>
<evidence type="ECO:0000256" key="3">
    <source>
        <dbReference type="ARBA" id="ARBA00022723"/>
    </source>
</evidence>
<feature type="binding site" evidence="9">
    <location>
        <position position="297"/>
    </location>
    <ligand>
        <name>Zn(2+)</name>
        <dbReference type="ChEBI" id="CHEBI:29105"/>
        <note>catalytic</note>
    </ligand>
</feature>
<comment type="function">
    <text evidence="8">Broad specificity carboxypetidase that releases amino acids sequentially from the C-terminus, including neutral, aromatic, polar and basic residues.</text>
</comment>
<dbReference type="RefSeq" id="WP_147154258.1">
    <property type="nucleotide sequence ID" value="NZ_BKAJ01000112.1"/>
</dbReference>
<accession>A0A512NIU1</accession>
<dbReference type="Gene3D" id="1.10.1370.30">
    <property type="match status" value="1"/>
</dbReference>
<evidence type="ECO:0000256" key="6">
    <source>
        <dbReference type="ARBA" id="ARBA00052755"/>
    </source>
</evidence>
<dbReference type="PIRSF" id="PIRSF006615">
    <property type="entry name" value="Zn_crbxpep_Taq"/>
    <property type="match status" value="1"/>
</dbReference>
<feature type="binding site" evidence="9">
    <location>
        <position position="271"/>
    </location>
    <ligand>
        <name>Zn(2+)</name>
        <dbReference type="ChEBI" id="CHEBI:29105"/>
        <note>catalytic</note>
    </ligand>
</feature>
<comment type="caution">
    <text evidence="11">The sequence shown here is derived from an EMBL/GenBank/DDBJ whole genome shotgun (WGS) entry which is preliminary data.</text>
</comment>
<dbReference type="FunFam" id="1.10.1370.30:FF:000003">
    <property type="entry name" value="Thermostable carboxypeptidase 1"/>
    <property type="match status" value="1"/>
</dbReference>
<dbReference type="InterPro" id="IPR001333">
    <property type="entry name" value="Peptidase_M32_Taq"/>
</dbReference>
<keyword evidence="2 8" id="KW-0645">Protease</keyword>
<comment type="cofactor">
    <cofactor evidence="9">
        <name>Zn(2+)</name>
        <dbReference type="ChEBI" id="CHEBI:29105"/>
    </cofactor>
    <text evidence="9">Binds 1 zinc ion per subunit.</text>
</comment>
<dbReference type="CDD" id="cd06460">
    <property type="entry name" value="M32_Taq"/>
    <property type="match status" value="1"/>
</dbReference>
<sequence>MIANDPYAELERRFARLSAVNRASSILNWDRSAMMPSGASEDRADQLATLGVIAHGMIAAPDMPELLSRAEEGATGLDQWRAANLREMRRLWVHESALPSDLVEARTRATSACEMVWREAKKNADFKSLLPMLGEVLAVMRRVGEAKAAALGTSLYDALLDEFEPGGRSARIDELFGELRTFLPDLLGRVMERQAKAGKPLALDGPFPVEQQRKLGEEMCRRLGFDFTHGRLDVSAHPFTGGTADDVRITTRYDEADFARALMGVLHETGHGLYELGLPRDWRRQPVGNARGMALHESQSLLMEMQACRSDAFLAFAAPRMRAAFGKDGPAWTADNIHRIYTRVAPGYIRVDADEVTYPLHIMLRYRLERAMLSGDLELADLPGAWNEGMRDLLGIEPPDDALGCLQDIHWPDGGWGYFPTYTLGAMAAAQLFAAARRAEPGLMEAIGKGDFAPLLAWLRANVHGKGSLESTDQVLVEATGDRLGTAAFKAHLETRYLSA</sequence>
<proteinExistence type="inferred from homology"/>
<evidence type="ECO:0000256" key="9">
    <source>
        <dbReference type="PIRSR" id="PIRSR006615-1"/>
    </source>
</evidence>
<keyword evidence="1 8" id="KW-0121">Carboxypeptidase</keyword>
<dbReference type="GO" id="GO:0004181">
    <property type="term" value="F:metallocarboxypeptidase activity"/>
    <property type="evidence" value="ECO:0007669"/>
    <property type="project" value="UniProtKB-UniRule"/>
</dbReference>
<reference evidence="11 12" key="1">
    <citation type="submission" date="2019-07" db="EMBL/GenBank/DDBJ databases">
        <title>Whole genome shotgun sequence of Reyranella soli NBRC 108950.</title>
        <authorList>
            <person name="Hosoyama A."/>
            <person name="Uohara A."/>
            <person name="Ohji S."/>
            <person name="Ichikawa N."/>
        </authorList>
    </citation>
    <scope>NUCLEOTIDE SEQUENCE [LARGE SCALE GENOMIC DNA]</scope>
    <source>
        <strain evidence="11 12">NBRC 108950</strain>
    </source>
</reference>
<dbReference type="Proteomes" id="UP000321058">
    <property type="component" value="Unassembled WGS sequence"/>
</dbReference>
<gene>
    <name evidence="11" type="ORF">RSO01_60370</name>
</gene>
<name>A0A512NIU1_9HYPH</name>
<feature type="binding site" evidence="9">
    <location>
        <position position="267"/>
    </location>
    <ligand>
        <name>Zn(2+)</name>
        <dbReference type="ChEBI" id="CHEBI:29105"/>
        <note>catalytic</note>
    </ligand>
</feature>
<evidence type="ECO:0000313" key="12">
    <source>
        <dbReference type="Proteomes" id="UP000321058"/>
    </source>
</evidence>
<comment type="catalytic activity">
    <reaction evidence="6 8">
        <text>Release of a C-terminal amino acid with broad specificity, except for -Pro.</text>
        <dbReference type="EC" id="3.4.17.19"/>
    </reaction>
</comment>